<feature type="transmembrane region" description="Helical" evidence="1">
    <location>
        <begin position="726"/>
        <end position="749"/>
    </location>
</feature>
<feature type="transmembrane region" description="Helical" evidence="1">
    <location>
        <begin position="7"/>
        <end position="27"/>
    </location>
</feature>
<keyword evidence="1" id="KW-0812">Transmembrane</keyword>
<name>A0A0G0KY04_9BACT</name>
<feature type="transmembrane region" description="Helical" evidence="1">
    <location>
        <begin position="531"/>
        <end position="549"/>
    </location>
</feature>
<feature type="transmembrane region" description="Helical" evidence="1">
    <location>
        <begin position="321"/>
        <end position="342"/>
    </location>
</feature>
<proteinExistence type="predicted"/>
<feature type="transmembrane region" description="Helical" evidence="1">
    <location>
        <begin position="182"/>
        <end position="207"/>
    </location>
</feature>
<feature type="transmembrane region" description="Helical" evidence="1">
    <location>
        <begin position="125"/>
        <end position="146"/>
    </location>
</feature>
<feature type="transmembrane region" description="Helical" evidence="1">
    <location>
        <begin position="826"/>
        <end position="844"/>
    </location>
</feature>
<feature type="transmembrane region" description="Helical" evidence="1">
    <location>
        <begin position="570"/>
        <end position="589"/>
    </location>
</feature>
<comment type="caution">
    <text evidence="3">The sequence shown here is derived from an EMBL/GenBank/DDBJ whole genome shotgun (WGS) entry which is preliminary data.</text>
</comment>
<feature type="transmembrane region" description="Helical" evidence="1">
    <location>
        <begin position="801"/>
        <end position="819"/>
    </location>
</feature>
<feature type="transmembrane region" description="Helical" evidence="1">
    <location>
        <begin position="85"/>
        <end position="113"/>
    </location>
</feature>
<keyword evidence="1" id="KW-0472">Membrane</keyword>
<evidence type="ECO:0000259" key="2">
    <source>
        <dbReference type="Pfam" id="PF10131"/>
    </source>
</evidence>
<feature type="transmembrane region" description="Helical" evidence="1">
    <location>
        <begin position="354"/>
        <end position="374"/>
    </location>
</feature>
<feature type="transmembrane region" description="Helical" evidence="1">
    <location>
        <begin position="864"/>
        <end position="882"/>
    </location>
</feature>
<protein>
    <recommendedName>
        <fullName evidence="2">Membrane protein 6-pyruvoyl-tetrahydropterin synthase-related domain-containing protein</fullName>
    </recommendedName>
</protein>
<sequence>MFKQKLLRFLLSAILFYLVFLTIKPLLSGGYYPMHDDIHPMRVLQMDKCVRDFQFPCRWVPDMGYGYGYPQFNYYAPLPYYAMEAIHLLGFTILGSIKIYLIFLTFLSVWGMYKAGSKFWNSKTAGYVSAIFYTYLPYKAVNLYVRGALSEYTAQALIPITLYYVLCITNNGKKQNVLKLTIALSALFLSHNISALFVIPYLAAIVVWKLKTLSTSDRITIIKNLSFAFAGSLILSAFFLLPAFLERGLVHAGTLTSNYFDFRGHFLSIFQILFSNSWGYGSSVYGENDQIMLGIGLIFWFFPLMAVLLSMKKRGNLKKLILLNLLAWASLFLTHIRSSFIWEGIPLMEYIQFPWRFNLFAGIFFCIAVGYFGVLKIVNNIKYFLLTVLVVLLLLFNGSFFQPDHWSDISDSEKLSGGNWDLAQTVSINDYLPIDTSLSPAKKASDRPVVLSGSVDFVSFEKGTDWQRWKVNVSGDAVVSAEIFYFPNWVIYVDKKKVDYDYKSYNGVITLGLPAGRYEVILKLNDTPIRIIGNMITLIGTPLFLALYFKKSMNKCFLDGQIPCRWSPDMVWGYGQAMFNFYSAFPYYLGTLLHMVFPLTYLSTVKIVFLISFIIAGFGMYKLAKEFWGKLGGLLSAVLYTYAPYHALDIYVRGAMSESYALSLLPWMWYFTYRLIKKYSLTDLVGTSVSIALILMTHNISTMLYAPITLIWCVYWIVLTKDLKSTYRLIFAGSLGVGLASFFIIPAVFEQNIIQTKLLTLEYYDFKGHFVSLRQLFFDRSWGDGPSIYGDFDDISFQVGWPHWWLGILAFFNLIYLKLKRKAKNGLLFLISVLAVLTALTSFLTHSRSLYIWELIPQMNFVQFPWRILGLVMFFLSFLAGSIGYKKGFVIKSFIVFTILLTIVLNFNYFIPVQYSRLVTEESKLSGLAFELQQKAATLDYLPKTARTAPVSKAFEKPKVLEGDASVSILSVRSDSFSFDADVYNSSFIEIPVMYFPGWKVFVDDKETEINIHGDYGLIAISLEDGRHSVYGKFTNTPIRSVSNAVSLFSIGIIIVVLRFGGKYEEKDKRPL</sequence>
<feature type="transmembrane region" description="Helical" evidence="1">
    <location>
        <begin position="889"/>
        <end position="911"/>
    </location>
</feature>
<reference evidence="3 4" key="1">
    <citation type="journal article" date="2015" name="Nature">
        <title>rRNA introns, odd ribosomes, and small enigmatic genomes across a large radiation of phyla.</title>
        <authorList>
            <person name="Brown C.T."/>
            <person name="Hug L.A."/>
            <person name="Thomas B.C."/>
            <person name="Sharon I."/>
            <person name="Castelle C.J."/>
            <person name="Singh A."/>
            <person name="Wilkins M.J."/>
            <person name="Williams K.H."/>
            <person name="Banfield J.F."/>
        </authorList>
    </citation>
    <scope>NUCLEOTIDE SEQUENCE [LARGE SCALE GENOMIC DNA]</scope>
</reference>
<dbReference type="InterPro" id="IPR018776">
    <property type="entry name" value="Membrane_prot_PTPS-rel_domain"/>
</dbReference>
<feature type="transmembrane region" description="Helical" evidence="1">
    <location>
        <begin position="381"/>
        <end position="401"/>
    </location>
</feature>
<feature type="transmembrane region" description="Helical" evidence="1">
    <location>
        <begin position="702"/>
        <end position="719"/>
    </location>
</feature>
<gene>
    <name evidence="3" type="ORF">US75_C0044G0006</name>
</gene>
<feature type="domain" description="Membrane protein 6-pyruvoyl-tetrahydropterin synthase-related" evidence="2">
    <location>
        <begin position="72"/>
        <end position="396"/>
    </location>
</feature>
<feature type="transmembrane region" description="Helical" evidence="1">
    <location>
        <begin position="651"/>
        <end position="672"/>
    </location>
</feature>
<dbReference type="Pfam" id="PF10131">
    <property type="entry name" value="PTPS_related"/>
    <property type="match status" value="2"/>
</dbReference>
<feature type="transmembrane region" description="Helical" evidence="1">
    <location>
        <begin position="291"/>
        <end position="309"/>
    </location>
</feature>
<feature type="transmembrane region" description="Helical" evidence="1">
    <location>
        <begin position="266"/>
        <end position="285"/>
    </location>
</feature>
<accession>A0A0G0KY04</accession>
<dbReference type="EMBL" id="LBUE01000044">
    <property type="protein sequence ID" value="KKQ54029.1"/>
    <property type="molecule type" value="Genomic_DNA"/>
</dbReference>
<feature type="transmembrane region" description="Helical" evidence="1">
    <location>
        <begin position="227"/>
        <end position="245"/>
    </location>
</feature>
<evidence type="ECO:0000313" key="4">
    <source>
        <dbReference type="Proteomes" id="UP000034096"/>
    </source>
</evidence>
<dbReference type="AlphaFoldDB" id="A0A0G0KY04"/>
<evidence type="ECO:0000313" key="3">
    <source>
        <dbReference type="EMBL" id="KKQ54029.1"/>
    </source>
</evidence>
<dbReference type="STRING" id="1618583.US75_C0044G0006"/>
<evidence type="ECO:0000256" key="1">
    <source>
        <dbReference type="SAM" id="Phobius"/>
    </source>
</evidence>
<keyword evidence="1" id="KW-1133">Transmembrane helix</keyword>
<dbReference type="Proteomes" id="UP000034096">
    <property type="component" value="Unassembled WGS sequence"/>
</dbReference>
<organism evidence="3 4">
    <name type="scientific">Candidatus Woesebacteria bacterium GW2011_GWC1_38_13</name>
    <dbReference type="NCBI Taxonomy" id="1618583"/>
    <lineage>
        <taxon>Bacteria</taxon>
        <taxon>Candidatus Woeseibacteriota</taxon>
    </lineage>
</organism>
<feature type="transmembrane region" description="Helical" evidence="1">
    <location>
        <begin position="1042"/>
        <end position="1062"/>
    </location>
</feature>
<feature type="domain" description="Membrane protein 6-pyruvoyl-tetrahydropterin synthase-related" evidence="2">
    <location>
        <begin position="579"/>
        <end position="912"/>
    </location>
</feature>
<feature type="transmembrane region" description="Helical" evidence="1">
    <location>
        <begin position="601"/>
        <end position="620"/>
    </location>
</feature>
<feature type="transmembrane region" description="Helical" evidence="1">
    <location>
        <begin position="152"/>
        <end position="170"/>
    </location>
</feature>